<comment type="caution">
    <text evidence="2">The sequence shown here is derived from an EMBL/GenBank/DDBJ whole genome shotgun (WGS) entry which is preliminary data.</text>
</comment>
<dbReference type="PANTHER" id="PTHR37540:SF5">
    <property type="entry name" value="TRANSCRIPTION FACTOR DOMAIN-CONTAINING PROTEIN"/>
    <property type="match status" value="1"/>
</dbReference>
<reference evidence="2 3" key="1">
    <citation type="journal article" date="2016" name="Sci. Rep.">
        <title>Draft genome sequencing and secretome analysis of fungal phytopathogen Ascochyta rabiei provides insight into the necrotrophic effector repertoire.</title>
        <authorList>
            <person name="Verma S."/>
            <person name="Gazara R.K."/>
            <person name="Nizam S."/>
            <person name="Parween S."/>
            <person name="Chattopadhyay D."/>
            <person name="Verma P.K."/>
        </authorList>
    </citation>
    <scope>NUCLEOTIDE SEQUENCE [LARGE SCALE GENOMIC DNA]</scope>
    <source>
        <strain evidence="2 3">ArDII</strain>
    </source>
</reference>
<evidence type="ECO:0000313" key="2">
    <source>
        <dbReference type="EMBL" id="KZM27189.1"/>
    </source>
</evidence>
<feature type="region of interest" description="Disordered" evidence="1">
    <location>
        <begin position="1"/>
        <end position="24"/>
    </location>
</feature>
<dbReference type="EMBL" id="JYNV01000077">
    <property type="protein sequence ID" value="KZM27189.1"/>
    <property type="molecule type" value="Genomic_DNA"/>
</dbReference>
<accession>A0A163KR71</accession>
<dbReference type="STRING" id="5454.A0A163KR71"/>
<evidence type="ECO:0000313" key="3">
    <source>
        <dbReference type="Proteomes" id="UP000076837"/>
    </source>
</evidence>
<gene>
    <name evidence="2" type="ORF">ST47_g1657</name>
</gene>
<sequence>MHAQDSHGDSALTDRPAAKRRSRHPAKFMFIDSSNGGVNAKPDRVVRSFVMKSVRNKKTWSTRPKSPREEEYTETLPLRFSAQQTNVQPQHTSAMAAWDPQNCREDSLWDSSPLASPASSGCMCDSPSSGYASPFRERYFSECPYNFQVDGQTKLAIRDGFDVGFTRSFDCLSVSLDSHTQRLLHQFVEGSAPRLVPVDLYSPNGAPYIYAALTASARAVGLSSEAYKWRAITEVNKLLSNPKTSTDDTTIAAVLMLLALEESGLADPRRWGSDREWSQRGGLAALGANRCLQVFILMHSVAQSITTFKRPYALLLNPMGRIENYVLVSQHSQSWASLSTSIENLNLDDALFDVIHSVHLFTSDLTSWYNTGHAIHPLDPFELQKHACLLMYRLFDWYQLGEESKIAGRPGRKPFDQSICLAHLIYLSVAVEPHTHSFGSRLSMTVVKLRQALQRVSILHWVNLPELFFWTLTMGALGAKGLPQSQQSCASEFAFFVQYSQLSSVSRGHNAFVSADDLLQRMQHCPWISSVFDAHARRLWVQMGLCRTDITNLFDSSSEEEEAMVGDEHAVGQSTTARFFPALKSTSKKSSPK</sequence>
<evidence type="ECO:0000256" key="1">
    <source>
        <dbReference type="SAM" id="MobiDB-lite"/>
    </source>
</evidence>
<keyword evidence="3" id="KW-1185">Reference proteome</keyword>
<organism evidence="2 3">
    <name type="scientific">Didymella rabiei</name>
    <name type="common">Chickpea ascochyta blight fungus</name>
    <name type="synonym">Mycosphaerella rabiei</name>
    <dbReference type="NCBI Taxonomy" id="5454"/>
    <lineage>
        <taxon>Eukaryota</taxon>
        <taxon>Fungi</taxon>
        <taxon>Dikarya</taxon>
        <taxon>Ascomycota</taxon>
        <taxon>Pezizomycotina</taxon>
        <taxon>Dothideomycetes</taxon>
        <taxon>Pleosporomycetidae</taxon>
        <taxon>Pleosporales</taxon>
        <taxon>Pleosporineae</taxon>
        <taxon>Didymellaceae</taxon>
        <taxon>Ascochyta</taxon>
    </lineage>
</organism>
<protein>
    <submittedName>
        <fullName evidence="2">Uncharacterized protein</fullName>
    </submittedName>
</protein>
<proteinExistence type="predicted"/>
<dbReference type="AlphaFoldDB" id="A0A163KR71"/>
<dbReference type="Proteomes" id="UP000076837">
    <property type="component" value="Unassembled WGS sequence"/>
</dbReference>
<dbReference type="PANTHER" id="PTHR37540">
    <property type="entry name" value="TRANSCRIPTION FACTOR (ACR-2), PUTATIVE-RELATED-RELATED"/>
    <property type="match status" value="1"/>
</dbReference>
<name>A0A163KR71_DIDRA</name>